<feature type="chain" id="PRO_5045986785" evidence="1">
    <location>
        <begin position="22"/>
        <end position="331"/>
    </location>
</feature>
<evidence type="ECO:0000313" key="3">
    <source>
        <dbReference type="EMBL" id="GGO47339.1"/>
    </source>
</evidence>
<dbReference type="InterPro" id="IPR015168">
    <property type="entry name" value="SsuA/THI5"/>
</dbReference>
<comment type="caution">
    <text evidence="3">The sequence shown here is derived from an EMBL/GenBank/DDBJ whole genome shotgun (WGS) entry which is preliminary data.</text>
</comment>
<name>A0ABQ2M572_9MICC</name>
<feature type="domain" description="SsuA/THI5-like" evidence="2">
    <location>
        <begin position="56"/>
        <end position="271"/>
    </location>
</feature>
<evidence type="ECO:0000259" key="2">
    <source>
        <dbReference type="Pfam" id="PF09084"/>
    </source>
</evidence>
<feature type="signal peptide" evidence="1">
    <location>
        <begin position="1"/>
        <end position="21"/>
    </location>
</feature>
<dbReference type="PANTHER" id="PTHR30024">
    <property type="entry name" value="ALIPHATIC SULFONATES-BINDING PROTEIN-RELATED"/>
    <property type="match status" value="1"/>
</dbReference>
<dbReference type="Proteomes" id="UP000642509">
    <property type="component" value="Unassembled WGS sequence"/>
</dbReference>
<evidence type="ECO:0000256" key="1">
    <source>
        <dbReference type="SAM" id="SignalP"/>
    </source>
</evidence>
<organism evidence="3 4">
    <name type="scientific">Citricoccus zhacaiensis</name>
    <dbReference type="NCBI Taxonomy" id="489142"/>
    <lineage>
        <taxon>Bacteria</taxon>
        <taxon>Bacillati</taxon>
        <taxon>Actinomycetota</taxon>
        <taxon>Actinomycetes</taxon>
        <taxon>Micrococcales</taxon>
        <taxon>Micrococcaceae</taxon>
        <taxon>Citricoccus</taxon>
    </lineage>
</organism>
<protein>
    <submittedName>
        <fullName evidence="3">Sulfonate ABC transporter substrate-binding protein</fullName>
    </submittedName>
</protein>
<dbReference type="Gene3D" id="3.40.190.10">
    <property type="entry name" value="Periplasmic binding protein-like II"/>
    <property type="match status" value="2"/>
</dbReference>
<dbReference type="RefSeq" id="WP_188806432.1">
    <property type="nucleotide sequence ID" value="NZ_BAAAOU010000002.1"/>
</dbReference>
<keyword evidence="4" id="KW-1185">Reference proteome</keyword>
<proteinExistence type="predicted"/>
<dbReference type="SUPFAM" id="SSF53850">
    <property type="entry name" value="Periplasmic binding protein-like II"/>
    <property type="match status" value="1"/>
</dbReference>
<sequence length="331" mass="35366">MKRTRLIAVTLTALTALTVTSCSSGSISGESNAGASADQASSELTPVTFGALPIANVGALLLGEEKGFFEEEGLDLEISMGQGGNALLPAVHGGNMEFALSGPVVQMVSKDKGLDMKIVSGYSSSLPEGEDINAVVSAQDSGITSPKGLEGKRVALNTIQAQGDLTIMEAVRQDGGDPEAVEFVEMPFPDMPAALDQGNVDAVWVPDPFLGTLQEQGNQVVVYPYQATVPGQATLLVFTSNEYAQQNPETVSSMQSALKKTLDYAETHPDEVKAQLPEVLKMTPEETEKLRMEAFTYELDRSQFTELGQLMVDYGYVEQPVDVDSLFWDGK</sequence>
<reference evidence="4" key="1">
    <citation type="journal article" date="2019" name="Int. J. Syst. Evol. Microbiol.">
        <title>The Global Catalogue of Microorganisms (GCM) 10K type strain sequencing project: providing services to taxonomists for standard genome sequencing and annotation.</title>
        <authorList>
            <consortium name="The Broad Institute Genomics Platform"/>
            <consortium name="The Broad Institute Genome Sequencing Center for Infectious Disease"/>
            <person name="Wu L."/>
            <person name="Ma J."/>
        </authorList>
    </citation>
    <scope>NUCLEOTIDE SEQUENCE [LARGE SCALE GENOMIC DNA]</scope>
    <source>
        <strain evidence="4">CGMCC 1.7064</strain>
    </source>
</reference>
<dbReference type="PROSITE" id="PS51257">
    <property type="entry name" value="PROKAR_LIPOPROTEIN"/>
    <property type="match status" value="1"/>
</dbReference>
<evidence type="ECO:0000313" key="4">
    <source>
        <dbReference type="Proteomes" id="UP000642509"/>
    </source>
</evidence>
<dbReference type="EMBL" id="BMLQ01000007">
    <property type="protein sequence ID" value="GGO47339.1"/>
    <property type="molecule type" value="Genomic_DNA"/>
</dbReference>
<keyword evidence="1" id="KW-0732">Signal</keyword>
<dbReference type="Pfam" id="PF09084">
    <property type="entry name" value="NMT1"/>
    <property type="match status" value="1"/>
</dbReference>
<accession>A0ABQ2M572</accession>
<gene>
    <name evidence="3" type="primary">ssuA</name>
    <name evidence="3" type="ORF">GCM10010977_24340</name>
</gene>